<evidence type="ECO:0000313" key="2">
    <source>
        <dbReference type="EMBL" id="GBL99324.1"/>
    </source>
</evidence>
<proteinExistence type="predicted"/>
<sequence length="93" mass="10557">MIPAARRVIFVEEESNSTAPKYPSRNIRRFVSGVLLVCLGALFVSAIVIVLLVMHHWSMRLYCWFLSSDERRNAAWCPHSSYNSTSLDAPDSL</sequence>
<keyword evidence="1" id="KW-0812">Transmembrane</keyword>
<keyword evidence="3" id="KW-1185">Reference proteome</keyword>
<dbReference type="EMBL" id="BGPR01000148">
    <property type="protein sequence ID" value="GBL99324.1"/>
    <property type="molecule type" value="Genomic_DNA"/>
</dbReference>
<dbReference type="AlphaFoldDB" id="A0A4Y2C7M8"/>
<keyword evidence="1" id="KW-0472">Membrane</keyword>
<accession>A0A4Y2C7M8</accession>
<feature type="transmembrane region" description="Helical" evidence="1">
    <location>
        <begin position="30"/>
        <end position="54"/>
    </location>
</feature>
<dbReference type="Proteomes" id="UP000499080">
    <property type="component" value="Unassembled WGS sequence"/>
</dbReference>
<protein>
    <submittedName>
        <fullName evidence="2">Uncharacterized protein</fullName>
    </submittedName>
</protein>
<comment type="caution">
    <text evidence="2">The sequence shown here is derived from an EMBL/GenBank/DDBJ whole genome shotgun (WGS) entry which is preliminary data.</text>
</comment>
<keyword evidence="1" id="KW-1133">Transmembrane helix</keyword>
<gene>
    <name evidence="2" type="ORF">AVEN_206749_1</name>
</gene>
<evidence type="ECO:0000256" key="1">
    <source>
        <dbReference type="SAM" id="Phobius"/>
    </source>
</evidence>
<name>A0A4Y2C7M8_ARAVE</name>
<reference evidence="2 3" key="1">
    <citation type="journal article" date="2019" name="Sci. Rep.">
        <title>Orb-weaving spider Araneus ventricosus genome elucidates the spidroin gene catalogue.</title>
        <authorList>
            <person name="Kono N."/>
            <person name="Nakamura H."/>
            <person name="Ohtoshi R."/>
            <person name="Moran D.A.P."/>
            <person name="Shinohara A."/>
            <person name="Yoshida Y."/>
            <person name="Fujiwara M."/>
            <person name="Mori M."/>
            <person name="Tomita M."/>
            <person name="Arakawa K."/>
        </authorList>
    </citation>
    <scope>NUCLEOTIDE SEQUENCE [LARGE SCALE GENOMIC DNA]</scope>
</reference>
<evidence type="ECO:0000313" key="3">
    <source>
        <dbReference type="Proteomes" id="UP000499080"/>
    </source>
</evidence>
<organism evidence="2 3">
    <name type="scientific">Araneus ventricosus</name>
    <name type="common">Orbweaver spider</name>
    <name type="synonym">Epeira ventricosa</name>
    <dbReference type="NCBI Taxonomy" id="182803"/>
    <lineage>
        <taxon>Eukaryota</taxon>
        <taxon>Metazoa</taxon>
        <taxon>Ecdysozoa</taxon>
        <taxon>Arthropoda</taxon>
        <taxon>Chelicerata</taxon>
        <taxon>Arachnida</taxon>
        <taxon>Araneae</taxon>
        <taxon>Araneomorphae</taxon>
        <taxon>Entelegynae</taxon>
        <taxon>Araneoidea</taxon>
        <taxon>Araneidae</taxon>
        <taxon>Araneus</taxon>
    </lineage>
</organism>